<dbReference type="InterPro" id="IPR007492">
    <property type="entry name" value="LytTR_DNA-bd_dom"/>
</dbReference>
<dbReference type="EMBL" id="LSZW01000046">
    <property type="protein sequence ID" value="KXK66388.1"/>
    <property type="molecule type" value="Genomic_DNA"/>
</dbReference>
<feature type="modified residue" description="4-aspartylphosphate" evidence="3">
    <location>
        <position position="116"/>
    </location>
</feature>
<name>A0A136Q6T1_9FIRM</name>
<dbReference type="Pfam" id="PF04397">
    <property type="entry name" value="LytTR"/>
    <property type="match status" value="1"/>
</dbReference>
<dbReference type="SMART" id="SM00448">
    <property type="entry name" value="REC"/>
    <property type="match status" value="1"/>
</dbReference>
<dbReference type="InterPro" id="IPR011006">
    <property type="entry name" value="CheY-like_superfamily"/>
</dbReference>
<dbReference type="PANTHER" id="PTHR37299:SF1">
    <property type="entry name" value="STAGE 0 SPORULATION PROTEIN A HOMOLOG"/>
    <property type="match status" value="1"/>
</dbReference>
<evidence type="ECO:0000256" key="3">
    <source>
        <dbReference type="PROSITE-ProRule" id="PRU00169"/>
    </source>
</evidence>
<accession>A0A136Q6T1</accession>
<dbReference type="PROSITE" id="PS50110">
    <property type="entry name" value="RESPONSE_REGULATORY"/>
    <property type="match status" value="1"/>
</dbReference>
<dbReference type="Gene3D" id="2.40.50.1020">
    <property type="entry name" value="LytTr DNA-binding domain"/>
    <property type="match status" value="1"/>
</dbReference>
<protein>
    <recommendedName>
        <fullName evidence="1">Stage 0 sporulation protein A homolog</fullName>
    </recommendedName>
</protein>
<dbReference type="Gene3D" id="3.40.50.2300">
    <property type="match status" value="1"/>
</dbReference>
<dbReference type="InterPro" id="IPR001789">
    <property type="entry name" value="Sig_transdc_resp-reg_receiver"/>
</dbReference>
<dbReference type="SMART" id="SM00850">
    <property type="entry name" value="LytTR"/>
    <property type="match status" value="1"/>
</dbReference>
<dbReference type="InterPro" id="IPR046947">
    <property type="entry name" value="LytR-like"/>
</dbReference>
<reference evidence="6 7" key="1">
    <citation type="submission" date="2016-02" db="EMBL/GenBank/DDBJ databases">
        <authorList>
            <person name="Wen L."/>
            <person name="He K."/>
            <person name="Yang H."/>
        </authorList>
    </citation>
    <scope>NUCLEOTIDE SEQUENCE [LARGE SCALE GENOMIC DNA]</scope>
    <source>
        <strain evidence="6 7">DSM 22607</strain>
    </source>
</reference>
<dbReference type="GO" id="GO:0003677">
    <property type="term" value="F:DNA binding"/>
    <property type="evidence" value="ECO:0007669"/>
    <property type="project" value="InterPro"/>
</dbReference>
<evidence type="ECO:0000313" key="6">
    <source>
        <dbReference type="EMBL" id="KXK66388.1"/>
    </source>
</evidence>
<sequence length="290" mass="33634">MCSFSRCIFNKNCTKSAAFFTLAQRKREYLKRKREILWGRRQCAIIILLRRREALFLYRIAICDDEPLFAESLHSQVDDVLFRYEIQYCVTVFSDPRELLSELLRNPDAFHLVLLDIMMENMNGIDLARALRESKSRAGIIFITANSSFALEGYAVRPIQYLLKPADPVKLREAILFDYDQNFTQKRLLVSSGQKTYSFAFPDITYIEVYGHTLKIHTENDSAQCPGTLRNLSASLPGCFLRCHKSYIVNLARVSDIKRYEFTLDTKKRVPIGKENYLSVQNAFVSYATR</sequence>
<dbReference type="SUPFAM" id="SSF52172">
    <property type="entry name" value="CheY-like"/>
    <property type="match status" value="1"/>
</dbReference>
<evidence type="ECO:0000256" key="1">
    <source>
        <dbReference type="ARBA" id="ARBA00018672"/>
    </source>
</evidence>
<proteinExistence type="predicted"/>
<keyword evidence="3" id="KW-0597">Phosphoprotein</keyword>
<dbReference type="AlphaFoldDB" id="A0A136Q6T1"/>
<evidence type="ECO:0000259" key="5">
    <source>
        <dbReference type="PROSITE" id="PS50930"/>
    </source>
</evidence>
<evidence type="ECO:0000256" key="2">
    <source>
        <dbReference type="ARBA" id="ARBA00024867"/>
    </source>
</evidence>
<dbReference type="Proteomes" id="UP000070366">
    <property type="component" value="Unassembled WGS sequence"/>
</dbReference>
<comment type="function">
    <text evidence="2">May play the central regulatory role in sporulation. It may be an element of the effector pathway responsible for the activation of sporulation genes in response to nutritional stress. Spo0A may act in concert with spo0H (a sigma factor) to control the expression of some genes that are critical to the sporulation process.</text>
</comment>
<gene>
    <name evidence="6" type="ORF">HMPREF3293_00794</name>
</gene>
<feature type="domain" description="Response regulatory" evidence="4">
    <location>
        <begin position="59"/>
        <end position="179"/>
    </location>
</feature>
<dbReference type="PANTHER" id="PTHR37299">
    <property type="entry name" value="TRANSCRIPTIONAL REGULATOR-RELATED"/>
    <property type="match status" value="1"/>
</dbReference>
<evidence type="ECO:0000313" key="7">
    <source>
        <dbReference type="Proteomes" id="UP000070366"/>
    </source>
</evidence>
<dbReference type="GO" id="GO:0000156">
    <property type="term" value="F:phosphorelay response regulator activity"/>
    <property type="evidence" value="ECO:0007669"/>
    <property type="project" value="InterPro"/>
</dbReference>
<keyword evidence="7" id="KW-1185">Reference proteome</keyword>
<comment type="caution">
    <text evidence="6">The sequence shown here is derived from an EMBL/GenBank/DDBJ whole genome shotgun (WGS) entry which is preliminary data.</text>
</comment>
<dbReference type="PROSITE" id="PS50930">
    <property type="entry name" value="HTH_LYTTR"/>
    <property type="match status" value="1"/>
</dbReference>
<evidence type="ECO:0000259" key="4">
    <source>
        <dbReference type="PROSITE" id="PS50110"/>
    </source>
</evidence>
<organism evidence="6 7">
    <name type="scientific">Christensenella minuta</name>
    <dbReference type="NCBI Taxonomy" id="626937"/>
    <lineage>
        <taxon>Bacteria</taxon>
        <taxon>Bacillati</taxon>
        <taxon>Bacillota</taxon>
        <taxon>Clostridia</taxon>
        <taxon>Christensenellales</taxon>
        <taxon>Christensenellaceae</taxon>
        <taxon>Christensenella</taxon>
    </lineage>
</organism>
<dbReference type="Pfam" id="PF00072">
    <property type="entry name" value="Response_reg"/>
    <property type="match status" value="1"/>
</dbReference>
<dbReference type="STRING" id="626937.HMPREF3293_00794"/>
<feature type="domain" description="HTH LytTR-type" evidence="5">
    <location>
        <begin position="188"/>
        <end position="286"/>
    </location>
</feature>